<dbReference type="STRING" id="1008459.TASI_0237"/>
<dbReference type="GO" id="GO:0005524">
    <property type="term" value="F:ATP binding"/>
    <property type="evidence" value="ECO:0007669"/>
    <property type="project" value="UniProtKB-UniRule"/>
</dbReference>
<evidence type="ECO:0000259" key="6">
    <source>
        <dbReference type="Pfam" id="PF22740"/>
    </source>
</evidence>
<evidence type="ECO:0000313" key="8">
    <source>
        <dbReference type="Proteomes" id="UP000009284"/>
    </source>
</evidence>
<dbReference type="InterPro" id="IPR053931">
    <property type="entry name" value="RapZ_C"/>
</dbReference>
<dbReference type="Gene3D" id="3.40.50.300">
    <property type="entry name" value="P-loop containing nucleotide triphosphate hydrolases"/>
    <property type="match status" value="1"/>
</dbReference>
<dbReference type="InterPro" id="IPR005337">
    <property type="entry name" value="RapZ-like"/>
</dbReference>
<accession>G4QDK9</accession>
<dbReference type="HOGENOM" id="CLU_059558_1_1_4"/>
<reference evidence="7 8" key="2">
    <citation type="journal article" date="2012" name="PLoS ONE">
        <title>Genomic characterization of the taylorella genus.</title>
        <authorList>
            <person name="Hebert L."/>
            <person name="Moumen B."/>
            <person name="Pons N."/>
            <person name="Duquesne F."/>
            <person name="Breuil M.F."/>
            <person name="Goux D."/>
            <person name="Batto J.M."/>
            <person name="Laugier C."/>
            <person name="Renault P."/>
            <person name="Petry S."/>
        </authorList>
    </citation>
    <scope>NUCLEOTIDE SEQUENCE [LARGE SCALE GENOMIC DNA]</scope>
    <source>
        <strain evidence="7 8">MCE3</strain>
    </source>
</reference>
<keyword evidence="3 4" id="KW-0342">GTP-binding</keyword>
<dbReference type="NCBIfam" id="NF003828">
    <property type="entry name" value="PRK05416.1"/>
    <property type="match status" value="1"/>
</dbReference>
<dbReference type="GO" id="GO:0005525">
    <property type="term" value="F:GTP binding"/>
    <property type="evidence" value="ECO:0007669"/>
    <property type="project" value="UniProtKB-UniRule"/>
</dbReference>
<evidence type="ECO:0000256" key="3">
    <source>
        <dbReference type="ARBA" id="ARBA00023134"/>
    </source>
</evidence>
<evidence type="ECO:0000256" key="2">
    <source>
        <dbReference type="ARBA" id="ARBA00022840"/>
    </source>
</evidence>
<organism evidence="7 8">
    <name type="scientific">Taylorella asinigenitalis (strain MCE3)</name>
    <dbReference type="NCBI Taxonomy" id="1008459"/>
    <lineage>
        <taxon>Bacteria</taxon>
        <taxon>Pseudomonadati</taxon>
        <taxon>Pseudomonadota</taxon>
        <taxon>Betaproteobacteria</taxon>
        <taxon>Burkholderiales</taxon>
        <taxon>Alcaligenaceae</taxon>
        <taxon>Taylorella</taxon>
    </lineage>
</organism>
<dbReference type="eggNOG" id="COG1660">
    <property type="taxonomic scope" value="Bacteria"/>
</dbReference>
<dbReference type="Proteomes" id="UP000009284">
    <property type="component" value="Chromosome"/>
</dbReference>
<feature type="domain" description="RapZ C-terminal" evidence="6">
    <location>
        <begin position="169"/>
        <end position="285"/>
    </location>
</feature>
<keyword evidence="1 4" id="KW-0547">Nucleotide-binding</keyword>
<dbReference type="KEGG" id="tas:TASI_0237"/>
<evidence type="ECO:0000256" key="1">
    <source>
        <dbReference type="ARBA" id="ARBA00022741"/>
    </source>
</evidence>
<dbReference type="InterPro" id="IPR027417">
    <property type="entry name" value="P-loop_NTPase"/>
</dbReference>
<dbReference type="SUPFAM" id="SSF52540">
    <property type="entry name" value="P-loop containing nucleoside triphosphate hydrolases"/>
    <property type="match status" value="1"/>
</dbReference>
<evidence type="ECO:0000313" key="7">
    <source>
        <dbReference type="EMBL" id="AEP36026.1"/>
    </source>
</evidence>
<feature type="binding site" evidence="4">
    <location>
        <begin position="9"/>
        <end position="16"/>
    </location>
    <ligand>
        <name>ATP</name>
        <dbReference type="ChEBI" id="CHEBI:30616"/>
    </ligand>
</feature>
<keyword evidence="7" id="KW-0808">Transferase</keyword>
<keyword evidence="7" id="KW-0418">Kinase</keyword>
<dbReference type="Pfam" id="PF03668">
    <property type="entry name" value="RapZ-like_N"/>
    <property type="match status" value="1"/>
</dbReference>
<dbReference type="RefSeq" id="WP_014110924.1">
    <property type="nucleotide sequence ID" value="NC_016043.1"/>
</dbReference>
<dbReference type="GO" id="GO:0016301">
    <property type="term" value="F:kinase activity"/>
    <property type="evidence" value="ECO:0007669"/>
    <property type="project" value="UniProtKB-KW"/>
</dbReference>
<dbReference type="PANTHER" id="PTHR30448">
    <property type="entry name" value="RNASE ADAPTER PROTEIN RAPZ"/>
    <property type="match status" value="1"/>
</dbReference>
<dbReference type="PANTHER" id="PTHR30448:SF0">
    <property type="entry name" value="RNASE ADAPTER PROTEIN RAPZ"/>
    <property type="match status" value="1"/>
</dbReference>
<name>G4QDK9_TAYAM</name>
<dbReference type="AlphaFoldDB" id="G4QDK9"/>
<dbReference type="Pfam" id="PF22740">
    <property type="entry name" value="PapZ_C"/>
    <property type="match status" value="1"/>
</dbReference>
<dbReference type="HAMAP" id="MF_00636">
    <property type="entry name" value="RapZ_like"/>
    <property type="match status" value="1"/>
</dbReference>
<dbReference type="EMBL" id="CP003059">
    <property type="protein sequence ID" value="AEP36026.1"/>
    <property type="molecule type" value="Genomic_DNA"/>
</dbReference>
<keyword evidence="2 4" id="KW-0067">ATP-binding</keyword>
<feature type="binding site" evidence="4">
    <location>
        <begin position="58"/>
        <end position="61"/>
    </location>
    <ligand>
        <name>GTP</name>
        <dbReference type="ChEBI" id="CHEBI:37565"/>
    </ligand>
</feature>
<evidence type="ECO:0000256" key="4">
    <source>
        <dbReference type="HAMAP-Rule" id="MF_00636"/>
    </source>
</evidence>
<sequence length="291" mass="33085">MKSVVIVTGISGSGKSVAIKQLEDLGYYCVDNLPVSLIKNFIDDSSLKGEDFLAAAVDARSHNDIHHLPETVKRMRELGYNVQVLYLDAAFDVLIHRFSETRRAHPLTKRIKNETNHTPSLEECIDYEKNLLSSIKESEQVIDTSLLKPSELRNWIKELINVRSGDTLITFESFGYKYGVPSSADIVFDVRCLPNPYYDAQLKPLTGLDTEVAEWLGSKPQVNEMIEDIATFVRKWLPQYMQDTRSYLTVAIGCTGGQHRSVYIAEKLADIFKEHKPLRVRHRALSHFARV</sequence>
<proteinExistence type="inferred from homology"/>
<feature type="domain" description="RapZ-like N-terminal" evidence="5">
    <location>
        <begin position="4"/>
        <end position="160"/>
    </location>
</feature>
<dbReference type="InterPro" id="IPR053930">
    <property type="entry name" value="RapZ-like_N"/>
</dbReference>
<gene>
    <name evidence="7" type="ordered locus">TASI_0237</name>
</gene>
<keyword evidence="8" id="KW-1185">Reference proteome</keyword>
<protein>
    <submittedName>
        <fullName evidence="7">Putative P-loop-containing kinase</fullName>
    </submittedName>
</protein>
<reference key="1">
    <citation type="submission" date="2011-09" db="EMBL/GenBank/DDBJ databases">
        <title>Genomic characterization of the Taylorella genus.</title>
        <authorList>
            <person name="Hebert L."/>
            <person name="Moumen B."/>
            <person name="Pons N."/>
            <person name="Duquesne F."/>
            <person name="Breuil M.-F."/>
            <person name="Goux D."/>
            <person name="Batto J.-M."/>
            <person name="Renault P."/>
            <person name="Laugier C."/>
            <person name="Petry S."/>
        </authorList>
    </citation>
    <scope>NUCLEOTIDE SEQUENCE</scope>
    <source>
        <strain>MCE3</strain>
    </source>
</reference>
<dbReference type="PIRSF" id="PIRSF005052">
    <property type="entry name" value="P-loopkin"/>
    <property type="match status" value="1"/>
</dbReference>
<dbReference type="OrthoDB" id="9784461at2"/>
<evidence type="ECO:0000259" key="5">
    <source>
        <dbReference type="Pfam" id="PF03668"/>
    </source>
</evidence>